<dbReference type="InterPro" id="IPR017998">
    <property type="entry name" value="Chaperone_TCP-1"/>
</dbReference>
<dbReference type="PROSITE" id="PS00750">
    <property type="entry name" value="TCP1_1"/>
    <property type="match status" value="1"/>
</dbReference>
<comment type="similarity">
    <text evidence="2 9">Belongs to the TCP-1 chaperonin family.</text>
</comment>
<dbReference type="CDD" id="cd03335">
    <property type="entry name" value="TCP1_alpha"/>
    <property type="match status" value="1"/>
</dbReference>
<evidence type="ECO:0000313" key="11">
    <source>
        <dbReference type="EMBL" id="KAA0158588.1"/>
    </source>
</evidence>
<keyword evidence="5 9" id="KW-0547">Nucleotide-binding</keyword>
<evidence type="ECO:0000256" key="6">
    <source>
        <dbReference type="ARBA" id="ARBA00022840"/>
    </source>
</evidence>
<evidence type="ECO:0000256" key="2">
    <source>
        <dbReference type="ARBA" id="ARBA00008020"/>
    </source>
</evidence>
<evidence type="ECO:0000256" key="5">
    <source>
        <dbReference type="ARBA" id="ARBA00022741"/>
    </source>
</evidence>
<dbReference type="FunFam" id="3.50.7.10:FF:000009">
    <property type="entry name" value="T-complex protein 1 subunit alpha"/>
    <property type="match status" value="1"/>
</dbReference>
<dbReference type="SUPFAM" id="SSF54849">
    <property type="entry name" value="GroEL-intermediate domain like"/>
    <property type="match status" value="1"/>
</dbReference>
<evidence type="ECO:0000313" key="10">
    <source>
        <dbReference type="EMBL" id="KAA0147844.1"/>
    </source>
</evidence>
<dbReference type="InterPro" id="IPR054827">
    <property type="entry name" value="thermosome_alpha"/>
</dbReference>
<comment type="subcellular location">
    <subcellularLocation>
        <location evidence="1">Cytoplasm</location>
    </subcellularLocation>
</comment>
<dbReference type="GO" id="GO:0016887">
    <property type="term" value="F:ATP hydrolysis activity"/>
    <property type="evidence" value="ECO:0007669"/>
    <property type="project" value="InterPro"/>
</dbReference>
<dbReference type="OMA" id="RGPNDYQ"/>
<dbReference type="EMBL" id="VLTM01000065">
    <property type="protein sequence ID" value="KAA0158588.1"/>
    <property type="molecule type" value="Genomic_DNA"/>
</dbReference>
<dbReference type="Gene3D" id="3.30.260.10">
    <property type="entry name" value="TCP-1-like chaperonin intermediate domain"/>
    <property type="match status" value="1"/>
</dbReference>
<organism evidence="10 13">
    <name type="scientific">Cafeteria roenbergensis</name>
    <name type="common">Marine flagellate</name>
    <dbReference type="NCBI Taxonomy" id="33653"/>
    <lineage>
        <taxon>Eukaryota</taxon>
        <taxon>Sar</taxon>
        <taxon>Stramenopiles</taxon>
        <taxon>Bigyra</taxon>
        <taxon>Opalozoa</taxon>
        <taxon>Bicosoecida</taxon>
        <taxon>Cafeteriaceae</taxon>
        <taxon>Cafeteria</taxon>
    </lineage>
</organism>
<dbReference type="AlphaFoldDB" id="A0A5A8C547"/>
<keyword evidence="7 9" id="KW-0143">Chaperone</keyword>
<dbReference type="NCBIfam" id="TIGR02340">
    <property type="entry name" value="chap_CCT_alpha"/>
    <property type="match status" value="1"/>
</dbReference>
<evidence type="ECO:0000313" key="12">
    <source>
        <dbReference type="EMBL" id="KAA0171076.1"/>
    </source>
</evidence>
<dbReference type="Pfam" id="PF00118">
    <property type="entry name" value="Cpn60_TCP1"/>
    <property type="match status" value="1"/>
</dbReference>
<dbReference type="NCBIfam" id="NF041083">
    <property type="entry name" value="thermosome_beta"/>
    <property type="match status" value="1"/>
</dbReference>
<dbReference type="GO" id="GO:0005737">
    <property type="term" value="C:cytoplasm"/>
    <property type="evidence" value="ECO:0007669"/>
    <property type="project" value="UniProtKB-SubCell"/>
</dbReference>
<dbReference type="EMBL" id="VLTL01000009">
    <property type="protein sequence ID" value="KAA0171076.1"/>
    <property type="molecule type" value="Genomic_DNA"/>
</dbReference>
<evidence type="ECO:0000256" key="8">
    <source>
        <dbReference type="ARBA" id="ARBA00030049"/>
    </source>
</evidence>
<dbReference type="FunFam" id="1.10.560.10:FF:000070">
    <property type="entry name" value="Uncharacterized protein"/>
    <property type="match status" value="1"/>
</dbReference>
<accession>A0A5A8C547</accession>
<dbReference type="Proteomes" id="UP000324907">
    <property type="component" value="Unassembled WGS sequence"/>
</dbReference>
<keyword evidence="6 9" id="KW-0067">ATP-binding</keyword>
<dbReference type="InterPro" id="IPR027410">
    <property type="entry name" value="TCP-1-like_intermed_sf"/>
</dbReference>
<dbReference type="SUPFAM" id="SSF48592">
    <property type="entry name" value="GroEL equatorial domain-like"/>
    <property type="match status" value="1"/>
</dbReference>
<evidence type="ECO:0000256" key="4">
    <source>
        <dbReference type="ARBA" id="ARBA00022490"/>
    </source>
</evidence>
<sequence>MALSGIDGERTSGQDVRTQNVTACLAVANIVKSSLGPVGLDKMLVDDIGEVTITNDGATILQQLEVEHPAAKVLVELADLQDKEVGDGTTSVVIIAGELLRRANELVRAKLHPTSIMSGYRLALRESIRYIKEHLLIPSTEVSREILIAAAKTSMSSKIISKSSDFFSSMVVDAVSSVGRKGADGKMKYPVSAVNVVKVHGRSSLESTVVPGIALNNTRSSTAMPSHIKGARIACIDFPLQKHRMQLGVQIVVTDPKKLEAIRQRELDITKEKIEKLISAGANVILTTRGIDDLCQKYLIDAGCIGVRRVSAGDIKRIAVATGAIVLPNIADLEGGESVDPASLGEAEEVVEERVGDHELLFVRGCKTARSTSLVLRGANEFMLEEVHRSLHDAMCIVKRVLESKSVVCGGGAVEAALAMHLEDFAMSMGSREQLAIKEFAEALLVIPKTLAVNAAKDSTDLIAKLCSYHHTSQTVAEKEGLKYYGLDLKAGEIVDNVERGVLEPAMSKVKSLRFATEAAVTIMRIDDRITIRAAEQGQGGGHMH</sequence>
<dbReference type="PROSITE" id="PS00751">
    <property type="entry name" value="TCP1_2"/>
    <property type="match status" value="1"/>
</dbReference>
<dbReference type="Proteomes" id="UP000323011">
    <property type="component" value="Unassembled WGS sequence"/>
</dbReference>
<evidence type="ECO:0000256" key="9">
    <source>
        <dbReference type="RuleBase" id="RU004187"/>
    </source>
</evidence>
<dbReference type="NCBIfam" id="NF041082">
    <property type="entry name" value="thermosome_alpha"/>
    <property type="match status" value="1"/>
</dbReference>
<dbReference type="InterPro" id="IPR002194">
    <property type="entry name" value="Chaperonin_TCP-1_CS"/>
</dbReference>
<dbReference type="Gene3D" id="3.50.7.10">
    <property type="entry name" value="GroEL"/>
    <property type="match status" value="1"/>
</dbReference>
<dbReference type="GO" id="GO:0005524">
    <property type="term" value="F:ATP binding"/>
    <property type="evidence" value="ECO:0007669"/>
    <property type="project" value="UniProtKB-KW"/>
</dbReference>
<gene>
    <name evidence="12" type="ORF">FNF28_01081</name>
    <name evidence="10" type="ORF">FNF29_07058</name>
    <name evidence="11" type="ORF">FNF31_05339</name>
</gene>
<evidence type="ECO:0000313" key="14">
    <source>
        <dbReference type="Proteomes" id="UP000324907"/>
    </source>
</evidence>
<dbReference type="PANTHER" id="PTHR11353">
    <property type="entry name" value="CHAPERONIN"/>
    <property type="match status" value="1"/>
</dbReference>
<comment type="caution">
    <text evidence="10">The sequence shown here is derived from an EMBL/GenBank/DDBJ whole genome shotgun (WGS) entry which is preliminary data.</text>
</comment>
<proteinExistence type="inferred from homology"/>
<dbReference type="GO" id="GO:0140662">
    <property type="term" value="F:ATP-dependent protein folding chaperone"/>
    <property type="evidence" value="ECO:0007669"/>
    <property type="project" value="InterPro"/>
</dbReference>
<evidence type="ECO:0000256" key="7">
    <source>
        <dbReference type="ARBA" id="ARBA00023186"/>
    </source>
</evidence>
<evidence type="ECO:0000256" key="1">
    <source>
        <dbReference type="ARBA" id="ARBA00004496"/>
    </source>
</evidence>
<dbReference type="InterPro" id="IPR012715">
    <property type="entry name" value="Chap_CCT_alpha"/>
</dbReference>
<name>A0A5A8C547_CAFRO</name>
<dbReference type="PRINTS" id="PR00304">
    <property type="entry name" value="TCOMPLEXTCP1"/>
</dbReference>
<reference evidence="13 14" key="1">
    <citation type="submission" date="2019-07" db="EMBL/GenBank/DDBJ databases">
        <title>Genomes of Cafeteria roenbergensis.</title>
        <authorList>
            <person name="Fischer M.G."/>
            <person name="Hackl T."/>
            <person name="Roman M."/>
        </authorList>
    </citation>
    <scope>NUCLEOTIDE SEQUENCE [LARGE SCALE GENOMIC DNA]</scope>
    <source>
        <strain evidence="10 13">BVI</strain>
        <strain evidence="11 15">Cflag</strain>
        <strain evidence="12 14">RCC970-E3</strain>
    </source>
</reference>
<dbReference type="Proteomes" id="UP000325113">
    <property type="component" value="Unassembled WGS sequence"/>
</dbReference>
<protein>
    <recommendedName>
        <fullName evidence="3">T-complex protein 1 subunit alpha</fullName>
    </recommendedName>
    <alternativeName>
        <fullName evidence="8">CCT-alpha</fullName>
    </alternativeName>
</protein>
<dbReference type="InterPro" id="IPR027413">
    <property type="entry name" value="GROEL-like_equatorial_sf"/>
</dbReference>
<dbReference type="InterPro" id="IPR027409">
    <property type="entry name" value="GroEL-like_apical_dom_sf"/>
</dbReference>
<dbReference type="InterPro" id="IPR002423">
    <property type="entry name" value="Cpn60/GroEL/TCP-1"/>
</dbReference>
<dbReference type="Gene3D" id="1.10.560.10">
    <property type="entry name" value="GroEL-like equatorial domain"/>
    <property type="match status" value="1"/>
</dbReference>
<dbReference type="PROSITE" id="PS00995">
    <property type="entry name" value="TCP1_3"/>
    <property type="match status" value="1"/>
</dbReference>
<evidence type="ECO:0000313" key="13">
    <source>
        <dbReference type="Proteomes" id="UP000323011"/>
    </source>
</evidence>
<dbReference type="EMBL" id="VLTN01000060">
    <property type="protein sequence ID" value="KAA0147844.1"/>
    <property type="molecule type" value="Genomic_DNA"/>
</dbReference>
<dbReference type="InterPro" id="IPR053374">
    <property type="entry name" value="TCP-1_chaperonin"/>
</dbReference>
<dbReference type="GO" id="GO:0051082">
    <property type="term" value="F:unfolded protein binding"/>
    <property type="evidence" value="ECO:0007669"/>
    <property type="project" value="InterPro"/>
</dbReference>
<keyword evidence="4" id="KW-0963">Cytoplasm</keyword>
<evidence type="ECO:0000313" key="15">
    <source>
        <dbReference type="Proteomes" id="UP000325113"/>
    </source>
</evidence>
<evidence type="ECO:0000256" key="3">
    <source>
        <dbReference type="ARBA" id="ARBA00014424"/>
    </source>
</evidence>
<dbReference type="SUPFAM" id="SSF52029">
    <property type="entry name" value="GroEL apical domain-like"/>
    <property type="match status" value="1"/>
</dbReference>
<keyword evidence="13" id="KW-1185">Reference proteome</keyword>